<reference evidence="3 4" key="1">
    <citation type="journal article" date="2023" name="Sci. Data">
        <title>Genome assembly of the Korean intertidal mud-creeper Batillaria attramentaria.</title>
        <authorList>
            <person name="Patra A.K."/>
            <person name="Ho P.T."/>
            <person name="Jun S."/>
            <person name="Lee S.J."/>
            <person name="Kim Y."/>
            <person name="Won Y.J."/>
        </authorList>
    </citation>
    <scope>NUCLEOTIDE SEQUENCE [LARGE SCALE GENOMIC DNA]</scope>
    <source>
        <strain evidence="3">Wonlab-2016</strain>
    </source>
</reference>
<comment type="caution">
    <text evidence="3">The sequence shown here is derived from an EMBL/GenBank/DDBJ whole genome shotgun (WGS) entry which is preliminary data.</text>
</comment>
<evidence type="ECO:0000256" key="1">
    <source>
        <dbReference type="SAM" id="MobiDB-lite"/>
    </source>
</evidence>
<proteinExistence type="predicted"/>
<dbReference type="AlphaFoldDB" id="A0ABD0KVB0"/>
<keyword evidence="2" id="KW-0812">Transmembrane</keyword>
<feature type="non-terminal residue" evidence="3">
    <location>
        <position position="524"/>
    </location>
</feature>
<keyword evidence="2" id="KW-1133">Transmembrane helix</keyword>
<dbReference type="PANTHER" id="PTHR45702">
    <property type="entry name" value="ADAM10/ADAM17 METALLOPEPTIDASE FAMILY MEMBER"/>
    <property type="match status" value="1"/>
</dbReference>
<dbReference type="SUPFAM" id="SSF55486">
    <property type="entry name" value="Metalloproteases ('zincins'), catalytic domain"/>
    <property type="match status" value="2"/>
</dbReference>
<dbReference type="InterPro" id="IPR051489">
    <property type="entry name" value="ADAM_Metalloproteinase"/>
</dbReference>
<feature type="transmembrane region" description="Helical" evidence="2">
    <location>
        <begin position="12"/>
        <end position="33"/>
    </location>
</feature>
<evidence type="ECO:0000313" key="3">
    <source>
        <dbReference type="EMBL" id="KAK7490878.1"/>
    </source>
</evidence>
<dbReference type="EMBL" id="JACVVK020000122">
    <property type="protein sequence ID" value="KAK7490878.1"/>
    <property type="molecule type" value="Genomic_DNA"/>
</dbReference>
<keyword evidence="4" id="KW-1185">Reference proteome</keyword>
<sequence length="524" mass="59050">MDARVESGKNSYNMLMTVVVLNGILIGGGSGSLSEKLRYFETLETLSIATRRRRTAGGGYQDSKEIKFQAKTVDESDTETPFFVDPNDFFTGHLAGNESHAVEAHFEDGILSASIQTDNDTFAVEVCVVECGAGAGQRPLCRFVLCLSWPAWRHVEPSDSRKMIVYRASDIRWEGMYRTEKGRRRMFSDGIKLVKGNRERPASHPLDTDRLSGTEGQKRQKRSSHSHHRCSLFLVADYKFTRDIGRTVTETAHYMIGLLTRINARYVQTVWKQGMTGYGFDVQKILIHSNFTTSSQRHYNLQRRYGINEKLDVRRGFDREAGETKLRELRRRPCWLEAERCPSDRGFVVVLLRPSRHNWGAEHDPDTEKCSPSGRDGGKYLMWSYAVEGRDPNNQRLSPCSKVWIAAVLEAKASACFTEKVSGFCGNGKIDEGEECDDAGLFNGHHECCTSQCKLKPGALCRYCCRPVLQNGSVGLCEATEEILRDGRFCGGGYCQDGVCIQSETNAVRRFFSYMQSLGDMDKL</sequence>
<feature type="region of interest" description="Disordered" evidence="1">
    <location>
        <begin position="198"/>
        <end position="225"/>
    </location>
</feature>
<name>A0ABD0KVB0_9CAEN</name>
<dbReference type="Proteomes" id="UP001519460">
    <property type="component" value="Unassembled WGS sequence"/>
</dbReference>
<dbReference type="Gene3D" id="3.40.390.10">
    <property type="entry name" value="Collagenase (Catalytic Domain)"/>
    <property type="match status" value="2"/>
</dbReference>
<evidence type="ECO:0000256" key="2">
    <source>
        <dbReference type="SAM" id="Phobius"/>
    </source>
</evidence>
<accession>A0ABD0KVB0</accession>
<dbReference type="Pfam" id="PF13574">
    <property type="entry name" value="Reprolysin_2"/>
    <property type="match status" value="1"/>
</dbReference>
<dbReference type="InterPro" id="IPR024079">
    <property type="entry name" value="MetalloPept_cat_dom_sf"/>
</dbReference>
<keyword evidence="2" id="KW-0472">Membrane</keyword>
<organism evidence="3 4">
    <name type="scientific">Batillaria attramentaria</name>
    <dbReference type="NCBI Taxonomy" id="370345"/>
    <lineage>
        <taxon>Eukaryota</taxon>
        <taxon>Metazoa</taxon>
        <taxon>Spiralia</taxon>
        <taxon>Lophotrochozoa</taxon>
        <taxon>Mollusca</taxon>
        <taxon>Gastropoda</taxon>
        <taxon>Caenogastropoda</taxon>
        <taxon>Sorbeoconcha</taxon>
        <taxon>Cerithioidea</taxon>
        <taxon>Batillariidae</taxon>
        <taxon>Batillaria</taxon>
    </lineage>
</organism>
<evidence type="ECO:0000313" key="4">
    <source>
        <dbReference type="Proteomes" id="UP001519460"/>
    </source>
</evidence>
<protein>
    <submittedName>
        <fullName evidence="3">Uncharacterized protein</fullName>
    </submittedName>
</protein>
<dbReference type="PANTHER" id="PTHR45702:SF6">
    <property type="entry name" value="DISINTEGRIN AND METALLOPROTEINASE DOMAIN-CONTAINING PROTEIN 17"/>
    <property type="match status" value="1"/>
</dbReference>
<feature type="compositionally biased region" description="Basic and acidic residues" evidence="1">
    <location>
        <begin position="198"/>
        <end position="218"/>
    </location>
</feature>
<gene>
    <name evidence="3" type="ORF">BaRGS_00017934</name>
</gene>